<dbReference type="Proteomes" id="UP000324209">
    <property type="component" value="Chromosome"/>
</dbReference>
<dbReference type="OrthoDB" id="350788at2"/>
<dbReference type="EMBL" id="CP036150">
    <property type="protein sequence ID" value="QEN07207.1"/>
    <property type="molecule type" value="Genomic_DNA"/>
</dbReference>
<dbReference type="AlphaFoldDB" id="A0A5C1QI61"/>
<name>A0A5C1QI61_9SPIO</name>
<gene>
    <name evidence="1" type="ORF">EXM22_04085</name>
</gene>
<sequence>MKFLGMDEIIKKDTLIYYRNEYSGSASFALVADKRTSIRFQSIVEMKPTGERDVFLKLLDNIDYPVIPIIKSLKEEIINIDREGLPL</sequence>
<keyword evidence="2" id="KW-1185">Reference proteome</keyword>
<proteinExistence type="predicted"/>
<reference evidence="1 2" key="1">
    <citation type="submission" date="2019-02" db="EMBL/GenBank/DDBJ databases">
        <title>Complete Genome Sequence and Methylome Analysis of free living Spirochaetas.</title>
        <authorList>
            <person name="Fomenkov A."/>
            <person name="Dubinina G."/>
            <person name="Leshcheva N."/>
            <person name="Mikheeva N."/>
            <person name="Grabovich M."/>
            <person name="Vincze T."/>
            <person name="Roberts R.J."/>
        </authorList>
    </citation>
    <scope>NUCLEOTIDE SEQUENCE [LARGE SCALE GENOMIC DNA]</scope>
    <source>
        <strain evidence="1 2">K2</strain>
    </source>
</reference>
<evidence type="ECO:0000313" key="2">
    <source>
        <dbReference type="Proteomes" id="UP000324209"/>
    </source>
</evidence>
<accession>A0A5C1QI61</accession>
<dbReference type="KEGG" id="ock:EXM22_04085"/>
<protein>
    <submittedName>
        <fullName evidence="1">Uncharacterized protein</fullName>
    </submittedName>
</protein>
<dbReference type="RefSeq" id="WP_149485289.1">
    <property type="nucleotide sequence ID" value="NZ_CP036150.1"/>
</dbReference>
<organism evidence="1 2">
    <name type="scientific">Oceanispirochaeta crateris</name>
    <dbReference type="NCBI Taxonomy" id="2518645"/>
    <lineage>
        <taxon>Bacteria</taxon>
        <taxon>Pseudomonadati</taxon>
        <taxon>Spirochaetota</taxon>
        <taxon>Spirochaetia</taxon>
        <taxon>Spirochaetales</taxon>
        <taxon>Spirochaetaceae</taxon>
        <taxon>Oceanispirochaeta</taxon>
    </lineage>
</organism>
<evidence type="ECO:0000313" key="1">
    <source>
        <dbReference type="EMBL" id="QEN07207.1"/>
    </source>
</evidence>